<dbReference type="Pfam" id="PF02687">
    <property type="entry name" value="FtsX"/>
    <property type="match status" value="1"/>
</dbReference>
<proteinExistence type="predicted"/>
<reference evidence="9" key="1">
    <citation type="submission" date="2022-10" db="EMBL/GenBank/DDBJ databases">
        <title>The complete genomes of actinobacterial strains from the NBC collection.</title>
        <authorList>
            <person name="Joergensen T.S."/>
            <person name="Alvarez Arevalo M."/>
            <person name="Sterndorff E.B."/>
            <person name="Faurdal D."/>
            <person name="Vuksanovic O."/>
            <person name="Mourched A.-S."/>
            <person name="Charusanti P."/>
            <person name="Shaw S."/>
            <person name="Blin K."/>
            <person name="Weber T."/>
        </authorList>
    </citation>
    <scope>NUCLEOTIDE SEQUENCE</scope>
    <source>
        <strain evidence="9">NBC_00189</strain>
    </source>
</reference>
<evidence type="ECO:0000256" key="1">
    <source>
        <dbReference type="ARBA" id="ARBA00004651"/>
    </source>
</evidence>
<sequence length="964" mass="98920">MGRRWTFTRRDTEPPVAPWIRTRLRAAPGAAVALALLVLATVCLAASFPRAVDRYEDAGLRRAVTDATALRTSVQMSAPPPSLGATQGERESVLRPAAVRERYERILKVIERPLVAEPGQSAYGVRTTKTLEAAEKWLPRPTGLPAHMTLAAQNGLAEHARLRAGRLPRADGPVTATTAELEAAVTTETAERLHIEVGSVIHVPAVERAPLAVRVTGIVAPRDREGAYWATQPILRTPSLVRLPAQGAEPSTYWVGTLLLALDAAPALLGTPGAPARYWQLAPAPSALTARELPRLASAIAALESGPGLLKVRALTDPEADASTDLDDVLTSYAELRSGIRPLIAVAAFGSATVAAVVLLMAGGLAADRRRGELTLLRARGVSLRGLTARLFAETAVVAVPAAALGLAAALLAVPYGRLSYAVWTAAAVALLACAMLPVRAWLTHRAVRVHGAREDLADVRPSRRRTVAELTLLVLASAAVYALRSRGTSGGSGSASGSGDAADLDAAGSGSGDQLVALAPVLIGVIAALVLVRLHPLPLRWLARPAGRLRGAVGHLSLARAGRTSVSAVLPLLALLTALTTAAFGGSVLAGVADARDRAALLNLGADARVEVMGALPAGLPQQLRSASGVREVTPLSIGYQARPGTGVETVPLAGVDPEGYARLAHGTHLGAFAADELKAAGGSKASGASKTAGGSKATGGSKAAGGSGAPLPALASPTVADRYGTGPVPVRLEDGSEITVRITVVRELTPAVSGTEFLVVDRAGLGAVPARPTALLLTGDHLDKGALRKAAGPAADVRLRADERARYVDSPLQSGAERVYAVAVAAGSGYAVLALLLALVRAAPERSALLARLRTMGLTRSQGRRLLVLEALPQALLAAVGGALTGWAAVRLLAPGVDLTAVALATPGDTPPPGTAALHTDPASLFLPALAVLLVATGVAAAQAWWTGRRGSVRELRAGDAR</sequence>
<feature type="region of interest" description="Disordered" evidence="6">
    <location>
        <begin position="685"/>
        <end position="711"/>
    </location>
</feature>
<feature type="transmembrane region" description="Helical" evidence="7">
    <location>
        <begin position="467"/>
        <end position="484"/>
    </location>
</feature>
<evidence type="ECO:0000256" key="5">
    <source>
        <dbReference type="ARBA" id="ARBA00023136"/>
    </source>
</evidence>
<dbReference type="Proteomes" id="UP001432166">
    <property type="component" value="Chromosome"/>
</dbReference>
<feature type="transmembrane region" description="Helical" evidence="7">
    <location>
        <begin position="387"/>
        <end position="413"/>
    </location>
</feature>
<evidence type="ECO:0000256" key="7">
    <source>
        <dbReference type="SAM" id="Phobius"/>
    </source>
</evidence>
<evidence type="ECO:0000256" key="6">
    <source>
        <dbReference type="SAM" id="MobiDB-lite"/>
    </source>
</evidence>
<evidence type="ECO:0000313" key="10">
    <source>
        <dbReference type="Proteomes" id="UP001432166"/>
    </source>
</evidence>
<evidence type="ECO:0000256" key="4">
    <source>
        <dbReference type="ARBA" id="ARBA00022989"/>
    </source>
</evidence>
<protein>
    <submittedName>
        <fullName evidence="9">ABC transporter permease</fullName>
    </submittedName>
</protein>
<feature type="transmembrane region" description="Helical" evidence="7">
    <location>
        <begin position="419"/>
        <end position="439"/>
    </location>
</feature>
<feature type="transmembrane region" description="Helical" evidence="7">
    <location>
        <begin position="569"/>
        <end position="594"/>
    </location>
</feature>
<keyword evidence="10" id="KW-1185">Reference proteome</keyword>
<feature type="transmembrane region" description="Helical" evidence="7">
    <location>
        <begin position="927"/>
        <end position="948"/>
    </location>
</feature>
<keyword evidence="2" id="KW-1003">Cell membrane</keyword>
<feature type="transmembrane region" description="Helical" evidence="7">
    <location>
        <begin position="343"/>
        <end position="366"/>
    </location>
</feature>
<feature type="compositionally biased region" description="Low complexity" evidence="6">
    <location>
        <begin position="685"/>
        <end position="703"/>
    </location>
</feature>
<feature type="transmembrane region" description="Helical" evidence="7">
    <location>
        <begin position="867"/>
        <end position="892"/>
    </location>
</feature>
<dbReference type="InterPro" id="IPR003838">
    <property type="entry name" value="ABC3_permease_C"/>
</dbReference>
<comment type="subcellular location">
    <subcellularLocation>
        <location evidence="1">Cell membrane</location>
        <topology evidence="1">Multi-pass membrane protein</topology>
    </subcellularLocation>
</comment>
<evidence type="ECO:0000256" key="2">
    <source>
        <dbReference type="ARBA" id="ARBA00022475"/>
    </source>
</evidence>
<evidence type="ECO:0000256" key="3">
    <source>
        <dbReference type="ARBA" id="ARBA00022692"/>
    </source>
</evidence>
<feature type="domain" description="ABC3 transporter permease C-terminal" evidence="8">
    <location>
        <begin position="832"/>
        <end position="945"/>
    </location>
</feature>
<keyword evidence="5 7" id="KW-0472">Membrane</keyword>
<feature type="transmembrane region" description="Helical" evidence="7">
    <location>
        <begin position="516"/>
        <end position="535"/>
    </location>
</feature>
<dbReference type="EMBL" id="CP108133">
    <property type="protein sequence ID" value="WTP55112.1"/>
    <property type="molecule type" value="Genomic_DNA"/>
</dbReference>
<keyword evidence="3 7" id="KW-0812">Transmembrane</keyword>
<organism evidence="9 10">
    <name type="scientific">Streptomyces tauricus</name>
    <dbReference type="NCBI Taxonomy" id="68274"/>
    <lineage>
        <taxon>Bacteria</taxon>
        <taxon>Bacillati</taxon>
        <taxon>Actinomycetota</taxon>
        <taxon>Actinomycetes</taxon>
        <taxon>Kitasatosporales</taxon>
        <taxon>Streptomycetaceae</taxon>
        <taxon>Streptomyces</taxon>
        <taxon>Streptomyces aurantiacus group</taxon>
    </lineage>
</organism>
<feature type="transmembrane region" description="Helical" evidence="7">
    <location>
        <begin position="821"/>
        <end position="846"/>
    </location>
</feature>
<keyword evidence="4 7" id="KW-1133">Transmembrane helix</keyword>
<evidence type="ECO:0000313" key="9">
    <source>
        <dbReference type="EMBL" id="WTP55112.1"/>
    </source>
</evidence>
<evidence type="ECO:0000259" key="8">
    <source>
        <dbReference type="Pfam" id="PF02687"/>
    </source>
</evidence>
<accession>A0ABZ1JTU0</accession>
<gene>
    <name evidence="9" type="ORF">OG288_27505</name>
</gene>
<name>A0ABZ1JTU0_9ACTN</name>